<keyword evidence="2" id="KW-1185">Reference proteome</keyword>
<accession>A0AAV7I5B9</accession>
<dbReference type="Proteomes" id="UP000826195">
    <property type="component" value="Unassembled WGS sequence"/>
</dbReference>
<gene>
    <name evidence="1" type="ORF">KQX54_011334</name>
</gene>
<dbReference type="AlphaFoldDB" id="A0AAV7I5B9"/>
<protein>
    <recommendedName>
        <fullName evidence="3">Tyr recombinase domain-containing protein</fullName>
    </recommendedName>
</protein>
<dbReference type="PANTHER" id="PTHR33480:SF1">
    <property type="entry name" value="TYR RECOMBINASE DOMAIN-CONTAINING PROTEIN"/>
    <property type="match status" value="1"/>
</dbReference>
<reference evidence="1 2" key="1">
    <citation type="journal article" date="2021" name="J. Hered.">
        <title>A chromosome-level genome assembly of the parasitoid wasp, Cotesia glomerata (Hymenoptera: Braconidae).</title>
        <authorList>
            <person name="Pinto B.J."/>
            <person name="Weis J.J."/>
            <person name="Gamble T."/>
            <person name="Ode P.J."/>
            <person name="Paul R."/>
            <person name="Zaspel J.M."/>
        </authorList>
    </citation>
    <scope>NUCLEOTIDE SEQUENCE [LARGE SCALE GENOMIC DNA]</scope>
    <source>
        <strain evidence="1">CgM1</strain>
    </source>
</reference>
<name>A0AAV7I5B9_COTGL</name>
<dbReference type="EMBL" id="JAHXZJ010002237">
    <property type="protein sequence ID" value="KAH0546550.1"/>
    <property type="molecule type" value="Genomic_DNA"/>
</dbReference>
<evidence type="ECO:0000313" key="1">
    <source>
        <dbReference type="EMBL" id="KAH0546550.1"/>
    </source>
</evidence>
<sequence>MKEDDIYECIRYDLLIILYGNGLCLSHRKEYMHSSIYNPTMYHFLIGAIDLFAGVNNTTGHYEKANNATEMSKHIKKIGEIYIGECVINKNPEKQKEIQDFLNLCKRGFANVTNKTAMETLVARQREKTVIIPSTVDIMRLSQYLDKLITVNYEKLKQKYSYSSWRNLADATLTRIQVSNRRRAGEAEHLLISDLKNVQKITEKDEGFKDLTEEEKKAANEYVRVELKGKLNINVPILLTNTWHKALKLIVKNRHHAGVSKKNLFVFGIDGKENDSFLSATALMRRFSDECNAENPKSLQGTPLRKHFATKCAQFGLNKTKTAHVAKFMGHDIKINENIYKQPVAKTDIIDMSEVLEKAQHLYDNSSANDVSVNSNPNLSESGAYQDVSALTDNDNNSSINTDFADNSIADSEISNSSNIRVNKKKSSKIQKVRWTTSEFKLLNQHFGVYIKSETLPSFSDIRSIQRSKNILLNRTPIIIRAKINNTFKAENKKNSKDDNNRAKITNKSQIKSHIKFVFGKYIADKSLPSLSKCLRAKKNDKIFSKLSAIEI</sequence>
<evidence type="ECO:0000313" key="2">
    <source>
        <dbReference type="Proteomes" id="UP000826195"/>
    </source>
</evidence>
<organism evidence="1 2">
    <name type="scientific">Cotesia glomerata</name>
    <name type="common">Lepidopteran parasitic wasp</name>
    <name type="synonym">Apanteles glomeratus</name>
    <dbReference type="NCBI Taxonomy" id="32391"/>
    <lineage>
        <taxon>Eukaryota</taxon>
        <taxon>Metazoa</taxon>
        <taxon>Ecdysozoa</taxon>
        <taxon>Arthropoda</taxon>
        <taxon>Hexapoda</taxon>
        <taxon>Insecta</taxon>
        <taxon>Pterygota</taxon>
        <taxon>Neoptera</taxon>
        <taxon>Endopterygota</taxon>
        <taxon>Hymenoptera</taxon>
        <taxon>Apocrita</taxon>
        <taxon>Ichneumonoidea</taxon>
        <taxon>Braconidae</taxon>
        <taxon>Microgastrinae</taxon>
        <taxon>Cotesia</taxon>
    </lineage>
</organism>
<comment type="caution">
    <text evidence="1">The sequence shown here is derived from an EMBL/GenBank/DDBJ whole genome shotgun (WGS) entry which is preliminary data.</text>
</comment>
<proteinExistence type="predicted"/>
<dbReference type="PANTHER" id="PTHR33480">
    <property type="entry name" value="SET DOMAIN-CONTAINING PROTEIN-RELATED"/>
    <property type="match status" value="1"/>
</dbReference>
<evidence type="ECO:0008006" key="3">
    <source>
        <dbReference type="Google" id="ProtNLM"/>
    </source>
</evidence>